<comment type="caution">
    <text evidence="2">The sequence shown here is derived from an EMBL/GenBank/DDBJ whole genome shotgun (WGS) entry which is preliminary data.</text>
</comment>
<feature type="domain" description="YdhG-like" evidence="1">
    <location>
        <begin position="13"/>
        <end position="110"/>
    </location>
</feature>
<dbReference type="SUPFAM" id="SSF159888">
    <property type="entry name" value="YdhG-like"/>
    <property type="match status" value="1"/>
</dbReference>
<proteinExistence type="predicted"/>
<name>A0ABT6YEY3_9BACT</name>
<dbReference type="InterPro" id="IPR016786">
    <property type="entry name" value="YdeI_bac"/>
</dbReference>
<dbReference type="Proteomes" id="UP001236507">
    <property type="component" value="Unassembled WGS sequence"/>
</dbReference>
<dbReference type="EMBL" id="JASHIF010000024">
    <property type="protein sequence ID" value="MDI9861999.1"/>
    <property type="molecule type" value="Genomic_DNA"/>
</dbReference>
<accession>A0ABT6YEY3</accession>
<dbReference type="PIRSF" id="PIRSF021308">
    <property type="entry name" value="UCP021308"/>
    <property type="match status" value="1"/>
</dbReference>
<keyword evidence="3" id="KW-1185">Reference proteome</keyword>
<gene>
    <name evidence="2" type="ORF">QM524_22440</name>
</gene>
<evidence type="ECO:0000313" key="2">
    <source>
        <dbReference type="EMBL" id="MDI9861999.1"/>
    </source>
</evidence>
<evidence type="ECO:0000313" key="3">
    <source>
        <dbReference type="Proteomes" id="UP001236507"/>
    </source>
</evidence>
<organism evidence="2 3">
    <name type="scientific">Flectobacillus roseus</name>
    <dbReference type="NCBI Taxonomy" id="502259"/>
    <lineage>
        <taxon>Bacteria</taxon>
        <taxon>Pseudomonadati</taxon>
        <taxon>Bacteroidota</taxon>
        <taxon>Cytophagia</taxon>
        <taxon>Cytophagales</taxon>
        <taxon>Flectobacillaceae</taxon>
        <taxon>Flectobacillus</taxon>
    </lineage>
</organism>
<protein>
    <submittedName>
        <fullName evidence="2">YdeI/OmpD-associated family protein</fullName>
    </submittedName>
</protein>
<dbReference type="Pfam" id="PF13376">
    <property type="entry name" value="OmdA"/>
    <property type="match status" value="1"/>
</dbReference>
<dbReference type="Pfam" id="PF08818">
    <property type="entry name" value="DUF1801"/>
    <property type="match status" value="1"/>
</dbReference>
<reference evidence="2 3" key="1">
    <citation type="submission" date="2023-05" db="EMBL/GenBank/DDBJ databases">
        <title>Novel species of genus Flectobacillus isolated from stream in China.</title>
        <authorList>
            <person name="Lu H."/>
        </authorList>
    </citation>
    <scope>NUCLEOTIDE SEQUENCE [LARGE SCALE GENOMIC DNA]</scope>
    <source>
        <strain evidence="2 3">KCTC 42575</strain>
    </source>
</reference>
<dbReference type="Gene3D" id="3.90.1150.200">
    <property type="match status" value="1"/>
</dbReference>
<sequence length="190" mass="22584">MKADRFFEKDQKWQLEMETLREIVLECDLEEEIKWMHPCYTYQSNNIVLIHSFKDYCALLFFKGVLMKDPAKLLIQQTENVQDRRQLRFVHLEEITQNRALIKAYILEAIEIEKEGLKVEYKPTSEFTMPEEFKELLDSDEAIKTAFEQLTPGRQRGYLLHFSSAKQAKTRIARIEKYLPKIMEGKGIED</sequence>
<dbReference type="RefSeq" id="WP_283346331.1">
    <property type="nucleotide sequence ID" value="NZ_JASHIF010000024.1"/>
</dbReference>
<evidence type="ECO:0000259" key="1">
    <source>
        <dbReference type="Pfam" id="PF08818"/>
    </source>
</evidence>
<dbReference type="InterPro" id="IPR014922">
    <property type="entry name" value="YdhG-like"/>
</dbReference>